<evidence type="ECO:0000256" key="1">
    <source>
        <dbReference type="SAM" id="Coils"/>
    </source>
</evidence>
<gene>
    <name evidence="2" type="ORF">QYT958_LOCUS46565</name>
</gene>
<sequence length="62" mass="7410">QEEMNRLKTEMASRVIQAQEMEEKLQLVQQERSVLNDRLTHFNEVLGEYEEVNNELKVNSFN</sequence>
<dbReference type="EMBL" id="CAJOBR010083406">
    <property type="protein sequence ID" value="CAF5128285.1"/>
    <property type="molecule type" value="Genomic_DNA"/>
</dbReference>
<evidence type="ECO:0000313" key="2">
    <source>
        <dbReference type="EMBL" id="CAF5128285.1"/>
    </source>
</evidence>
<protein>
    <submittedName>
        <fullName evidence="2">Uncharacterized protein</fullName>
    </submittedName>
</protein>
<proteinExistence type="predicted"/>
<dbReference type="Proteomes" id="UP000663848">
    <property type="component" value="Unassembled WGS sequence"/>
</dbReference>
<reference evidence="2" key="1">
    <citation type="submission" date="2021-02" db="EMBL/GenBank/DDBJ databases">
        <authorList>
            <person name="Nowell W R."/>
        </authorList>
    </citation>
    <scope>NUCLEOTIDE SEQUENCE</scope>
</reference>
<name>A0A822FRZ0_9BILA</name>
<feature type="non-terminal residue" evidence="2">
    <location>
        <position position="1"/>
    </location>
</feature>
<evidence type="ECO:0000313" key="3">
    <source>
        <dbReference type="Proteomes" id="UP000663848"/>
    </source>
</evidence>
<dbReference type="AlphaFoldDB" id="A0A822FRZ0"/>
<feature type="coiled-coil region" evidence="1">
    <location>
        <begin position="4"/>
        <end position="38"/>
    </location>
</feature>
<comment type="caution">
    <text evidence="2">The sequence shown here is derived from an EMBL/GenBank/DDBJ whole genome shotgun (WGS) entry which is preliminary data.</text>
</comment>
<organism evidence="2 3">
    <name type="scientific">Rotaria socialis</name>
    <dbReference type="NCBI Taxonomy" id="392032"/>
    <lineage>
        <taxon>Eukaryota</taxon>
        <taxon>Metazoa</taxon>
        <taxon>Spiralia</taxon>
        <taxon>Gnathifera</taxon>
        <taxon>Rotifera</taxon>
        <taxon>Eurotatoria</taxon>
        <taxon>Bdelloidea</taxon>
        <taxon>Philodinida</taxon>
        <taxon>Philodinidae</taxon>
        <taxon>Rotaria</taxon>
    </lineage>
</organism>
<keyword evidence="1" id="KW-0175">Coiled coil</keyword>
<accession>A0A822FRZ0</accession>